<sequence length="70" mass="8539">MVSTKSPFHERHPIGWRFSFEVKSMYKLHGDDKPKKSKKKEKRMSMREVMELMGIRRDTYKRVRGAIRRK</sequence>
<evidence type="ECO:0000313" key="1">
    <source>
        <dbReference type="EMBL" id="BAN62905.1"/>
    </source>
</evidence>
<accession>A0AC59HJD0</accession>
<protein>
    <submittedName>
        <fullName evidence="1">ABC-type proline/glycine betaine transport system, ATPase component</fullName>
    </submittedName>
</protein>
<dbReference type="EMBL" id="AB823818">
    <property type="protein sequence ID" value="BAN62905.1"/>
    <property type="molecule type" value="Genomic_DNA"/>
</dbReference>
<organism evidence="1 2">
    <name type="scientific">Geobacillus phage phiOH2</name>
    <dbReference type="NCBI Taxonomy" id="3378811"/>
    <lineage>
        <taxon>Viruses</taxon>
    </lineage>
</organism>
<dbReference type="Proteomes" id="UP000014986">
    <property type="component" value="Segment"/>
</dbReference>
<name>A0AC59HJD0_9VIRU</name>
<reference evidence="1" key="1">
    <citation type="submission" date="2013-06" db="EMBL/GenBank/DDBJ databases">
        <title>Characterization of Strabovirus phi OH2 infected to Geobacillus kaustophilus NBRC102445.</title>
        <authorList>
            <person name="Doi K."/>
            <person name="Martono H."/>
            <person name="Nagayoshi Y."/>
            <person name="Tsuda K."/>
            <person name="Fujino Y."/>
            <person name="Ohshima T."/>
        </authorList>
    </citation>
    <scope>NUCLEOTIDE SEQUENCE</scope>
</reference>
<proteinExistence type="predicted"/>
<evidence type="ECO:0000313" key="2">
    <source>
        <dbReference type="Proteomes" id="UP000014986"/>
    </source>
</evidence>